<keyword evidence="1" id="KW-0812">Transmembrane</keyword>
<sequence length="215" mass="23158">MAPTPASVTLEPQGTPTMTNPDQHAWKPLTWSLIVFFLLVALFYFALDNTIMANPAAPLFSTVGPDNSSARLYGYSVLTAFGVGYHSQAGFPVAQDGGIALALTIAYTIFLNKYTGRIAAILPQQPGDTIQQAIFGVRAEFFNSLSVDDVFVFMIAAAALSVALALVMKWERLFVGFGSPHGDDAEVKEVKEGEIGFLGSANDISWAAFLDPSRW</sequence>
<keyword evidence="1" id="KW-1133">Transmembrane helix</keyword>
<evidence type="ECO:0000313" key="2">
    <source>
        <dbReference type="EMBL" id="GCB17607.1"/>
    </source>
</evidence>
<dbReference type="AlphaFoldDB" id="A0A401KEA2"/>
<dbReference type="Proteomes" id="UP000286921">
    <property type="component" value="Unassembled WGS sequence"/>
</dbReference>
<name>A0A401KEA2_ASPAW</name>
<keyword evidence="1" id="KW-0472">Membrane</keyword>
<proteinExistence type="predicted"/>
<evidence type="ECO:0000313" key="3">
    <source>
        <dbReference type="Proteomes" id="UP000286921"/>
    </source>
</evidence>
<organism evidence="2 3">
    <name type="scientific">Aspergillus awamori</name>
    <name type="common">Black koji mold</name>
    <dbReference type="NCBI Taxonomy" id="105351"/>
    <lineage>
        <taxon>Eukaryota</taxon>
        <taxon>Fungi</taxon>
        <taxon>Dikarya</taxon>
        <taxon>Ascomycota</taxon>
        <taxon>Pezizomycotina</taxon>
        <taxon>Eurotiomycetes</taxon>
        <taxon>Eurotiomycetidae</taxon>
        <taxon>Eurotiales</taxon>
        <taxon>Aspergillaceae</taxon>
        <taxon>Aspergillus</taxon>
    </lineage>
</organism>
<feature type="transmembrane region" description="Helical" evidence="1">
    <location>
        <begin position="28"/>
        <end position="47"/>
    </location>
</feature>
<keyword evidence="3" id="KW-1185">Reference proteome</keyword>
<feature type="transmembrane region" description="Helical" evidence="1">
    <location>
        <begin position="150"/>
        <end position="168"/>
    </location>
</feature>
<comment type="caution">
    <text evidence="2">The sequence shown here is derived from an EMBL/GenBank/DDBJ whole genome shotgun (WGS) entry which is preliminary data.</text>
</comment>
<protein>
    <recommendedName>
        <fullName evidence="4">HC-toxin efflux carrier TOXA</fullName>
    </recommendedName>
</protein>
<reference evidence="2 3" key="1">
    <citation type="submission" date="2016-09" db="EMBL/GenBank/DDBJ databases">
        <title>Aspergillus awamori IFM 58123T.</title>
        <authorList>
            <person name="Kusuya Y."/>
            <person name="Shimizu M."/>
            <person name="Takahashi H."/>
            <person name="Yaguchi T."/>
        </authorList>
    </citation>
    <scope>NUCLEOTIDE SEQUENCE [LARGE SCALE GENOMIC DNA]</scope>
    <source>
        <strain evidence="2 3">IFM 58123</strain>
    </source>
</reference>
<evidence type="ECO:0000256" key="1">
    <source>
        <dbReference type="SAM" id="Phobius"/>
    </source>
</evidence>
<gene>
    <name evidence="2" type="ORF">AAWM_00492</name>
</gene>
<evidence type="ECO:0008006" key="4">
    <source>
        <dbReference type="Google" id="ProtNLM"/>
    </source>
</evidence>
<accession>A0A401KEA2</accession>
<dbReference type="EMBL" id="BDHI01000001">
    <property type="protein sequence ID" value="GCB17607.1"/>
    <property type="molecule type" value="Genomic_DNA"/>
</dbReference>